<comment type="caution">
    <text evidence="1">The sequence shown here is derived from an EMBL/GenBank/DDBJ whole genome shotgun (WGS) entry which is preliminary data.</text>
</comment>
<evidence type="ECO:0000313" key="1">
    <source>
        <dbReference type="EMBL" id="GAA5511270.1"/>
    </source>
</evidence>
<accession>A0ABP9W384</accession>
<reference evidence="1 2" key="1">
    <citation type="submission" date="2024-02" db="EMBL/GenBank/DDBJ databases">
        <title>Rhodopirellula caenicola NBRC 110016.</title>
        <authorList>
            <person name="Ichikawa N."/>
            <person name="Katano-Makiyama Y."/>
            <person name="Hidaka K."/>
        </authorList>
    </citation>
    <scope>NUCLEOTIDE SEQUENCE [LARGE SCALE GENOMIC DNA]</scope>
    <source>
        <strain evidence="1 2">NBRC 110016</strain>
    </source>
</reference>
<keyword evidence="2" id="KW-1185">Reference proteome</keyword>
<protein>
    <submittedName>
        <fullName evidence="1">Uncharacterized protein</fullName>
    </submittedName>
</protein>
<dbReference type="Proteomes" id="UP001416858">
    <property type="component" value="Unassembled WGS sequence"/>
</dbReference>
<evidence type="ECO:0000313" key="2">
    <source>
        <dbReference type="Proteomes" id="UP001416858"/>
    </source>
</evidence>
<gene>
    <name evidence="1" type="ORF">Rcae01_06786</name>
</gene>
<sequence length="227" mass="26321">MDFNTPIVEIQILDPQPNRFTDPHPTSVQKLSDHQMHAAQPVKHAADLGRAHHRRNHASLGSPDRLDAAEFPLEYQIKKFPHRMKRHILSFRSDIAVDSQVGQMRLDIQFGNRLEVGQAGQRSRRHERFELLHVRPLRANFQSRSPQSPAEFLDRIRFAWIDLATRLFDRTVSFVSATLVGNDFQHPLTHRLQVIIRFLQYHAAIDHQPANDFHSLPSRKIRVPLAL</sequence>
<organism evidence="1 2">
    <name type="scientific">Novipirellula caenicola</name>
    <dbReference type="NCBI Taxonomy" id="1536901"/>
    <lineage>
        <taxon>Bacteria</taxon>
        <taxon>Pseudomonadati</taxon>
        <taxon>Planctomycetota</taxon>
        <taxon>Planctomycetia</taxon>
        <taxon>Pirellulales</taxon>
        <taxon>Pirellulaceae</taxon>
        <taxon>Novipirellula</taxon>
    </lineage>
</organism>
<name>A0ABP9W384_9BACT</name>
<dbReference type="EMBL" id="BAABRO010000059">
    <property type="protein sequence ID" value="GAA5511270.1"/>
    <property type="molecule type" value="Genomic_DNA"/>
</dbReference>
<proteinExistence type="predicted"/>